<feature type="region of interest" description="Disordered" evidence="1">
    <location>
        <begin position="1"/>
        <end position="68"/>
    </location>
</feature>
<dbReference type="EMBL" id="KN837214">
    <property type="protein sequence ID" value="KIJ33351.1"/>
    <property type="molecule type" value="Genomic_DNA"/>
</dbReference>
<keyword evidence="3" id="KW-1185">Reference proteome</keyword>
<reference evidence="2 3" key="1">
    <citation type="submission" date="2014-06" db="EMBL/GenBank/DDBJ databases">
        <title>Evolutionary Origins and Diversification of the Mycorrhizal Mutualists.</title>
        <authorList>
            <consortium name="DOE Joint Genome Institute"/>
            <consortium name="Mycorrhizal Genomics Consortium"/>
            <person name="Kohler A."/>
            <person name="Kuo A."/>
            <person name="Nagy L.G."/>
            <person name="Floudas D."/>
            <person name="Copeland A."/>
            <person name="Barry K.W."/>
            <person name="Cichocki N."/>
            <person name="Veneault-Fourrey C."/>
            <person name="LaButti K."/>
            <person name="Lindquist E.A."/>
            <person name="Lipzen A."/>
            <person name="Lundell T."/>
            <person name="Morin E."/>
            <person name="Murat C."/>
            <person name="Riley R."/>
            <person name="Ohm R."/>
            <person name="Sun H."/>
            <person name="Tunlid A."/>
            <person name="Henrissat B."/>
            <person name="Grigoriev I.V."/>
            <person name="Hibbett D.S."/>
            <person name="Martin F."/>
        </authorList>
    </citation>
    <scope>NUCLEOTIDE SEQUENCE [LARGE SCALE GENOMIC DNA]</scope>
    <source>
        <strain evidence="2 3">SS14</strain>
    </source>
</reference>
<evidence type="ECO:0000313" key="2">
    <source>
        <dbReference type="EMBL" id="KIJ33351.1"/>
    </source>
</evidence>
<feature type="compositionally biased region" description="Polar residues" evidence="1">
    <location>
        <begin position="1"/>
        <end position="11"/>
    </location>
</feature>
<accession>A0A0C9V7N1</accession>
<dbReference type="AlphaFoldDB" id="A0A0C9V7N1"/>
<proteinExistence type="predicted"/>
<feature type="compositionally biased region" description="Low complexity" evidence="1">
    <location>
        <begin position="56"/>
        <end position="68"/>
    </location>
</feature>
<sequence length="68" mass="7248">MSTRSGRSYSQKPIHRRSRSVGATPSHRLLSPLVDDSSPTSDVAQSTFVTSGLGGRKSSSRLSSNNVD</sequence>
<organism evidence="2 3">
    <name type="scientific">Sphaerobolus stellatus (strain SS14)</name>
    <dbReference type="NCBI Taxonomy" id="990650"/>
    <lineage>
        <taxon>Eukaryota</taxon>
        <taxon>Fungi</taxon>
        <taxon>Dikarya</taxon>
        <taxon>Basidiomycota</taxon>
        <taxon>Agaricomycotina</taxon>
        <taxon>Agaricomycetes</taxon>
        <taxon>Phallomycetidae</taxon>
        <taxon>Geastrales</taxon>
        <taxon>Sphaerobolaceae</taxon>
        <taxon>Sphaerobolus</taxon>
    </lineage>
</organism>
<protein>
    <submittedName>
        <fullName evidence="2">Uncharacterized protein</fullName>
    </submittedName>
</protein>
<evidence type="ECO:0000313" key="3">
    <source>
        <dbReference type="Proteomes" id="UP000054279"/>
    </source>
</evidence>
<dbReference type="Proteomes" id="UP000054279">
    <property type="component" value="Unassembled WGS sequence"/>
</dbReference>
<gene>
    <name evidence="2" type="ORF">M422DRAFT_35538</name>
</gene>
<name>A0A0C9V7N1_SPHS4</name>
<feature type="compositionally biased region" description="Polar residues" evidence="1">
    <location>
        <begin position="37"/>
        <end position="50"/>
    </location>
</feature>
<evidence type="ECO:0000256" key="1">
    <source>
        <dbReference type="SAM" id="MobiDB-lite"/>
    </source>
</evidence>
<dbReference type="HOGENOM" id="CLU_2801143_0_0_1"/>
<feature type="non-terminal residue" evidence="2">
    <location>
        <position position="68"/>
    </location>
</feature>